<gene>
    <name evidence="1" type="ORF">NW766_003095</name>
</gene>
<evidence type="ECO:0000313" key="2">
    <source>
        <dbReference type="Proteomes" id="UP001152130"/>
    </source>
</evidence>
<dbReference type="AlphaFoldDB" id="A0A9W8UBL7"/>
<reference evidence="1" key="1">
    <citation type="submission" date="2022-10" db="EMBL/GenBank/DDBJ databases">
        <title>Fusarium specimens isolated from Avocado Roots.</title>
        <authorList>
            <person name="Stajich J."/>
            <person name="Roper C."/>
            <person name="Heimlech-Rivalta G."/>
        </authorList>
    </citation>
    <scope>NUCLEOTIDE SEQUENCE</scope>
    <source>
        <strain evidence="1">CF00143</strain>
    </source>
</reference>
<keyword evidence="2" id="KW-1185">Reference proteome</keyword>
<accession>A0A9W8UBL7</accession>
<proteinExistence type="predicted"/>
<protein>
    <submittedName>
        <fullName evidence="1">Uncharacterized protein</fullName>
    </submittedName>
</protein>
<dbReference type="Proteomes" id="UP001152130">
    <property type="component" value="Unassembled WGS sequence"/>
</dbReference>
<sequence length="100" mass="11673">MGLKELHCAKFQNLSHSNVKTPEPNAVYLMTEVKARDQQLWVQAQDARRRKRYHEADMNEQKAIIQEKDALIQSLQEQICALKENLPRGRPSLPYDPCRD</sequence>
<comment type="caution">
    <text evidence="1">The sequence shown here is derived from an EMBL/GenBank/DDBJ whole genome shotgun (WGS) entry which is preliminary data.</text>
</comment>
<name>A0A9W8UBL7_9HYPO</name>
<evidence type="ECO:0000313" key="1">
    <source>
        <dbReference type="EMBL" id="KAJ4019378.1"/>
    </source>
</evidence>
<dbReference type="EMBL" id="JAPDHF010000004">
    <property type="protein sequence ID" value="KAJ4019378.1"/>
    <property type="molecule type" value="Genomic_DNA"/>
</dbReference>
<organism evidence="1 2">
    <name type="scientific">Fusarium irregulare</name>
    <dbReference type="NCBI Taxonomy" id="2494466"/>
    <lineage>
        <taxon>Eukaryota</taxon>
        <taxon>Fungi</taxon>
        <taxon>Dikarya</taxon>
        <taxon>Ascomycota</taxon>
        <taxon>Pezizomycotina</taxon>
        <taxon>Sordariomycetes</taxon>
        <taxon>Hypocreomycetidae</taxon>
        <taxon>Hypocreales</taxon>
        <taxon>Nectriaceae</taxon>
        <taxon>Fusarium</taxon>
        <taxon>Fusarium incarnatum-equiseti species complex</taxon>
    </lineage>
</organism>
<dbReference type="OrthoDB" id="5101957at2759"/>